<dbReference type="PANTHER" id="PTHR12801:SF45">
    <property type="entry name" value="RNA EXONUCLEASE 4"/>
    <property type="match status" value="1"/>
</dbReference>
<keyword evidence="5" id="KW-0540">Nuclease</keyword>
<feature type="domain" description="Exonuclease" evidence="10">
    <location>
        <begin position="17"/>
        <end position="178"/>
    </location>
</feature>
<protein>
    <recommendedName>
        <fullName evidence="3">RNA exonuclease 4</fullName>
    </recommendedName>
</protein>
<dbReference type="Proteomes" id="UP000242287">
    <property type="component" value="Unassembled WGS sequence"/>
</dbReference>
<dbReference type="GO" id="GO:0008408">
    <property type="term" value="F:3'-5' exonuclease activity"/>
    <property type="evidence" value="ECO:0007669"/>
    <property type="project" value="InterPro"/>
</dbReference>
<name>A0A2A9NVW9_9AGAR</name>
<evidence type="ECO:0000256" key="4">
    <source>
        <dbReference type="ARBA" id="ARBA00022552"/>
    </source>
</evidence>
<reference evidence="11 12" key="1">
    <citation type="submission" date="2014-02" db="EMBL/GenBank/DDBJ databases">
        <title>Transposable element dynamics among asymbiotic and ectomycorrhizal Amanita fungi.</title>
        <authorList>
            <consortium name="DOE Joint Genome Institute"/>
            <person name="Hess J."/>
            <person name="Skrede I."/>
            <person name="Wolfe B."/>
            <person name="LaButti K."/>
            <person name="Ohm R.A."/>
            <person name="Grigoriev I.V."/>
            <person name="Pringle A."/>
        </authorList>
    </citation>
    <scope>NUCLEOTIDE SEQUENCE [LARGE SCALE GENOMIC DNA]</scope>
    <source>
        <strain evidence="11 12">SKay4041</strain>
    </source>
</reference>
<comment type="subcellular location">
    <subcellularLocation>
        <location evidence="1">Nucleus</location>
    </subcellularLocation>
</comment>
<evidence type="ECO:0000256" key="3">
    <source>
        <dbReference type="ARBA" id="ARBA00016937"/>
    </source>
</evidence>
<evidence type="ECO:0000256" key="6">
    <source>
        <dbReference type="ARBA" id="ARBA00022801"/>
    </source>
</evidence>
<keyword evidence="6" id="KW-0378">Hydrolase</keyword>
<evidence type="ECO:0000313" key="11">
    <source>
        <dbReference type="EMBL" id="PFH52437.1"/>
    </source>
</evidence>
<sequence>MVLGDFVATAGQQSLGKYLAIDCEMVGVGDEGAESSLARVSLVNYHGVVLLDEFVKQRERVIDYRTQFSGIRASDMVKAKPFDEIHRRVSELIKDKVLIGHAVHHDLKALLLSHPRSHIRDTQLLANKFKVVRSKYVALRNLVKQELKVTIQSGEHSSVTDARAAMAIYRLHSKEWEKGTLD</sequence>
<gene>
    <name evidence="11" type="ORF">AMATHDRAFT_74229</name>
</gene>
<comment type="similarity">
    <text evidence="2">Belongs to the REXO4 family.</text>
</comment>
<dbReference type="GO" id="GO:0005634">
    <property type="term" value="C:nucleus"/>
    <property type="evidence" value="ECO:0007669"/>
    <property type="project" value="UniProtKB-SubCell"/>
</dbReference>
<dbReference type="InterPro" id="IPR013520">
    <property type="entry name" value="Ribonucl_H"/>
</dbReference>
<evidence type="ECO:0000256" key="1">
    <source>
        <dbReference type="ARBA" id="ARBA00004123"/>
    </source>
</evidence>
<organism evidence="11 12">
    <name type="scientific">Amanita thiersii Skay4041</name>
    <dbReference type="NCBI Taxonomy" id="703135"/>
    <lineage>
        <taxon>Eukaryota</taxon>
        <taxon>Fungi</taxon>
        <taxon>Dikarya</taxon>
        <taxon>Basidiomycota</taxon>
        <taxon>Agaricomycotina</taxon>
        <taxon>Agaricomycetes</taxon>
        <taxon>Agaricomycetidae</taxon>
        <taxon>Agaricales</taxon>
        <taxon>Pluteineae</taxon>
        <taxon>Amanitaceae</taxon>
        <taxon>Amanita</taxon>
    </lineage>
</organism>
<evidence type="ECO:0000256" key="9">
    <source>
        <dbReference type="ARBA" id="ARBA00025599"/>
    </source>
</evidence>
<dbReference type="GO" id="GO:0006364">
    <property type="term" value="P:rRNA processing"/>
    <property type="evidence" value="ECO:0007669"/>
    <property type="project" value="UniProtKB-KW"/>
</dbReference>
<evidence type="ECO:0000256" key="2">
    <source>
        <dbReference type="ARBA" id="ARBA00010489"/>
    </source>
</evidence>
<keyword evidence="4" id="KW-0698">rRNA processing</keyword>
<evidence type="ECO:0000259" key="10">
    <source>
        <dbReference type="SMART" id="SM00479"/>
    </source>
</evidence>
<evidence type="ECO:0000256" key="5">
    <source>
        <dbReference type="ARBA" id="ARBA00022722"/>
    </source>
</evidence>
<dbReference type="GO" id="GO:0000027">
    <property type="term" value="P:ribosomal large subunit assembly"/>
    <property type="evidence" value="ECO:0007669"/>
    <property type="project" value="TreeGrafter"/>
</dbReference>
<comment type="function">
    <text evidence="9">Exoribonuclease involved in ribosome biosynthesis. Involved in the processing of ITS1, the internal transcribed spacer localized between the 18S and 5.8S rRNAs.</text>
</comment>
<dbReference type="SMART" id="SM00479">
    <property type="entry name" value="EXOIII"/>
    <property type="match status" value="1"/>
</dbReference>
<dbReference type="PANTHER" id="PTHR12801">
    <property type="entry name" value="RNA EXONUCLEASE REXO1 / RECO3 FAMILY MEMBER-RELATED"/>
    <property type="match status" value="1"/>
</dbReference>
<dbReference type="Gene3D" id="3.30.420.10">
    <property type="entry name" value="Ribonuclease H-like superfamily/Ribonuclease H"/>
    <property type="match status" value="1"/>
</dbReference>
<evidence type="ECO:0000256" key="7">
    <source>
        <dbReference type="ARBA" id="ARBA00022839"/>
    </source>
</evidence>
<accession>A0A2A9NVW9</accession>
<evidence type="ECO:0000256" key="8">
    <source>
        <dbReference type="ARBA" id="ARBA00023242"/>
    </source>
</evidence>
<keyword evidence="7" id="KW-0269">Exonuclease</keyword>
<dbReference type="GO" id="GO:0003676">
    <property type="term" value="F:nucleic acid binding"/>
    <property type="evidence" value="ECO:0007669"/>
    <property type="project" value="InterPro"/>
</dbReference>
<dbReference type="InterPro" id="IPR047021">
    <property type="entry name" value="REXO1/3/4-like"/>
</dbReference>
<dbReference type="OrthoDB" id="8191639at2759"/>
<dbReference type="InterPro" id="IPR012337">
    <property type="entry name" value="RNaseH-like_sf"/>
</dbReference>
<dbReference type="CDD" id="cd06144">
    <property type="entry name" value="REX4_like"/>
    <property type="match status" value="1"/>
</dbReference>
<dbReference type="InterPro" id="IPR037431">
    <property type="entry name" value="REX4_DEDDh_dom"/>
</dbReference>
<dbReference type="FunFam" id="3.30.420.10:FF:000007">
    <property type="entry name" value="Interferon-stimulated exonuclease gene 20"/>
    <property type="match status" value="1"/>
</dbReference>
<evidence type="ECO:0000313" key="12">
    <source>
        <dbReference type="Proteomes" id="UP000242287"/>
    </source>
</evidence>
<dbReference type="STRING" id="703135.A0A2A9NVW9"/>
<keyword evidence="12" id="KW-1185">Reference proteome</keyword>
<proteinExistence type="inferred from homology"/>
<dbReference type="Pfam" id="PF00929">
    <property type="entry name" value="RNase_T"/>
    <property type="match status" value="1"/>
</dbReference>
<dbReference type="EMBL" id="KZ301979">
    <property type="protein sequence ID" value="PFH52437.1"/>
    <property type="molecule type" value="Genomic_DNA"/>
</dbReference>
<dbReference type="SUPFAM" id="SSF53098">
    <property type="entry name" value="Ribonuclease H-like"/>
    <property type="match status" value="1"/>
</dbReference>
<keyword evidence="8" id="KW-0539">Nucleus</keyword>
<dbReference type="AlphaFoldDB" id="A0A2A9NVW9"/>
<dbReference type="InterPro" id="IPR036397">
    <property type="entry name" value="RNaseH_sf"/>
</dbReference>